<gene>
    <name evidence="1" type="ORF">E6K74_12335</name>
</gene>
<name>A0A538SLZ0_UNCEI</name>
<evidence type="ECO:0000313" key="1">
    <source>
        <dbReference type="EMBL" id="TMQ52394.1"/>
    </source>
</evidence>
<proteinExistence type="predicted"/>
<organism evidence="1 2">
    <name type="scientific">Eiseniibacteriota bacterium</name>
    <dbReference type="NCBI Taxonomy" id="2212470"/>
    <lineage>
        <taxon>Bacteria</taxon>
        <taxon>Candidatus Eiseniibacteriota</taxon>
    </lineage>
</organism>
<evidence type="ECO:0000313" key="2">
    <source>
        <dbReference type="Proteomes" id="UP000319829"/>
    </source>
</evidence>
<dbReference type="AlphaFoldDB" id="A0A538SLZ0"/>
<sequence>MVNRRRFDTLPAVKFIGDRLRRKEDPRLVQGSVAGVVTFADISEAAPAADRAAARGAARVVASSGA</sequence>
<comment type="caution">
    <text evidence="1">The sequence shown here is derived from an EMBL/GenBank/DDBJ whole genome shotgun (WGS) entry which is preliminary data.</text>
</comment>
<reference evidence="1 2" key="1">
    <citation type="journal article" date="2019" name="Nat. Microbiol.">
        <title>Mediterranean grassland soil C-N compound turnover is dependent on rainfall and depth, and is mediated by genomically divergent microorganisms.</title>
        <authorList>
            <person name="Diamond S."/>
            <person name="Andeer P.F."/>
            <person name="Li Z."/>
            <person name="Crits-Christoph A."/>
            <person name="Burstein D."/>
            <person name="Anantharaman K."/>
            <person name="Lane K.R."/>
            <person name="Thomas B.C."/>
            <person name="Pan C."/>
            <person name="Northen T.R."/>
            <person name="Banfield J.F."/>
        </authorList>
    </citation>
    <scope>NUCLEOTIDE SEQUENCE [LARGE SCALE GENOMIC DNA]</scope>
    <source>
        <strain evidence="1">WS_4</strain>
    </source>
</reference>
<dbReference type="Proteomes" id="UP000319829">
    <property type="component" value="Unassembled WGS sequence"/>
</dbReference>
<protein>
    <submittedName>
        <fullName evidence="1">Uncharacterized protein</fullName>
    </submittedName>
</protein>
<accession>A0A538SLZ0</accession>
<dbReference type="EMBL" id="VBOU01000102">
    <property type="protein sequence ID" value="TMQ52394.1"/>
    <property type="molecule type" value="Genomic_DNA"/>
</dbReference>